<evidence type="ECO:0000256" key="5">
    <source>
        <dbReference type="ARBA" id="ARBA00022692"/>
    </source>
</evidence>
<dbReference type="InterPro" id="IPR032805">
    <property type="entry name" value="Wax_synthase_dom"/>
</dbReference>
<evidence type="ECO:0000256" key="7">
    <source>
        <dbReference type="ARBA" id="ARBA00023136"/>
    </source>
</evidence>
<dbReference type="PANTHER" id="PTHR31595:SF57">
    <property type="entry name" value="OS04G0481900 PROTEIN"/>
    <property type="match status" value="1"/>
</dbReference>
<protein>
    <submittedName>
        <fullName evidence="11">Long-chain-alcohol O-fatty-acyltransferase</fullName>
    </submittedName>
</protein>
<dbReference type="PANTHER" id="PTHR31595">
    <property type="entry name" value="LONG-CHAIN-ALCOHOL O-FATTY-ACYLTRANSFERASE 3-RELATED"/>
    <property type="match status" value="1"/>
</dbReference>
<evidence type="ECO:0000313" key="12">
    <source>
        <dbReference type="Proteomes" id="UP000283530"/>
    </source>
</evidence>
<comment type="pathway">
    <text evidence="2">Secondary metabolite biosynthesis.</text>
</comment>
<evidence type="ECO:0000256" key="8">
    <source>
        <dbReference type="ARBA" id="ARBA00023315"/>
    </source>
</evidence>
<evidence type="ECO:0000256" key="2">
    <source>
        <dbReference type="ARBA" id="ARBA00005179"/>
    </source>
</evidence>
<evidence type="ECO:0000256" key="6">
    <source>
        <dbReference type="ARBA" id="ARBA00022989"/>
    </source>
</evidence>
<keyword evidence="5 9" id="KW-0812">Transmembrane</keyword>
<dbReference type="EMBL" id="QPKB01000001">
    <property type="protein sequence ID" value="RWR71846.1"/>
    <property type="molecule type" value="Genomic_DNA"/>
</dbReference>
<keyword evidence="12" id="KW-1185">Reference proteome</keyword>
<dbReference type="InterPro" id="IPR044851">
    <property type="entry name" value="Wax_synthase"/>
</dbReference>
<feature type="transmembrane region" description="Helical" evidence="9">
    <location>
        <begin position="265"/>
        <end position="284"/>
    </location>
</feature>
<evidence type="ECO:0000256" key="9">
    <source>
        <dbReference type="SAM" id="Phobius"/>
    </source>
</evidence>
<feature type="transmembrane region" description="Helical" evidence="9">
    <location>
        <begin position="155"/>
        <end position="177"/>
    </location>
</feature>
<dbReference type="GO" id="GO:0006629">
    <property type="term" value="P:lipid metabolic process"/>
    <property type="evidence" value="ECO:0007669"/>
    <property type="project" value="InterPro"/>
</dbReference>
<keyword evidence="7 9" id="KW-0472">Membrane</keyword>
<comment type="subcellular location">
    <subcellularLocation>
        <location evidence="1">Membrane</location>
        <topology evidence="1">Multi-pass membrane protein</topology>
    </subcellularLocation>
</comment>
<accession>A0A443N000</accession>
<name>A0A443N000_9MAGN</name>
<feature type="transmembrane region" description="Helical" evidence="9">
    <location>
        <begin position="238"/>
        <end position="258"/>
    </location>
</feature>
<feature type="transmembrane region" description="Helical" evidence="9">
    <location>
        <begin position="39"/>
        <end position="59"/>
    </location>
</feature>
<evidence type="ECO:0000259" key="10">
    <source>
        <dbReference type="Pfam" id="PF13813"/>
    </source>
</evidence>
<feature type="transmembrane region" description="Helical" evidence="9">
    <location>
        <begin position="296"/>
        <end position="316"/>
    </location>
</feature>
<comment type="caution">
    <text evidence="11">The sequence shown here is derived from an EMBL/GenBank/DDBJ whole genome shotgun (WGS) entry which is preliminary data.</text>
</comment>
<evidence type="ECO:0000256" key="3">
    <source>
        <dbReference type="ARBA" id="ARBA00007282"/>
    </source>
</evidence>
<organism evidence="11 12">
    <name type="scientific">Cinnamomum micranthum f. kanehirae</name>
    <dbReference type="NCBI Taxonomy" id="337451"/>
    <lineage>
        <taxon>Eukaryota</taxon>
        <taxon>Viridiplantae</taxon>
        <taxon>Streptophyta</taxon>
        <taxon>Embryophyta</taxon>
        <taxon>Tracheophyta</taxon>
        <taxon>Spermatophyta</taxon>
        <taxon>Magnoliopsida</taxon>
        <taxon>Magnoliidae</taxon>
        <taxon>Laurales</taxon>
        <taxon>Lauraceae</taxon>
        <taxon>Cinnamomum</taxon>
    </lineage>
</organism>
<dbReference type="PIRSF" id="PIRSF037006">
    <property type="entry name" value="Wax_synthase"/>
    <property type="match status" value="1"/>
</dbReference>
<keyword evidence="8 11" id="KW-0012">Acyltransferase</keyword>
<dbReference type="Proteomes" id="UP000283530">
    <property type="component" value="Unassembled WGS sequence"/>
</dbReference>
<gene>
    <name evidence="11" type="ORF">CKAN_00003000</name>
</gene>
<evidence type="ECO:0000313" key="11">
    <source>
        <dbReference type="EMBL" id="RWR71846.1"/>
    </source>
</evidence>
<keyword evidence="6 9" id="KW-1133">Transmembrane helix</keyword>
<dbReference type="InterPro" id="IPR017088">
    <property type="entry name" value="Wax_synthase_Magnoliopsida"/>
</dbReference>
<proteinExistence type="inferred from homology"/>
<evidence type="ECO:0000256" key="1">
    <source>
        <dbReference type="ARBA" id="ARBA00004141"/>
    </source>
</evidence>
<dbReference type="GO" id="GO:0016020">
    <property type="term" value="C:membrane"/>
    <property type="evidence" value="ECO:0007669"/>
    <property type="project" value="UniProtKB-SubCell"/>
</dbReference>
<dbReference type="AlphaFoldDB" id="A0A443N000"/>
<feature type="domain" description="Wax synthase" evidence="10">
    <location>
        <begin position="186"/>
        <end position="272"/>
    </location>
</feature>
<dbReference type="GO" id="GO:0008374">
    <property type="term" value="F:O-acyltransferase activity"/>
    <property type="evidence" value="ECO:0007669"/>
    <property type="project" value="InterPro"/>
</dbReference>
<evidence type="ECO:0000256" key="4">
    <source>
        <dbReference type="ARBA" id="ARBA00022679"/>
    </source>
</evidence>
<comment type="similarity">
    <text evidence="3">Belongs to the wax synthase family.</text>
</comment>
<sequence>MMMMEEEMMNIIKVWSSTLASLTYCYFIAAKIPQGPPRLLSLLPIFYIFSILPFTFSLIHLRGISAFFLTWLANFKLLLFSFNQGPLTPPRDLLHFITTASLPIKSKDDDPVPDPSSGTHNEPVSPISMGLRGLILGLVIYCYKYKAHMHEKLVLGLYCIHMYLALEVVLAMARAAAQAMVGVALEPQFDEPYLSSSLQDFWGRRWNLMVTRILRPTVYDPIRRVCTGIVGPRWAQVVGMWATFVVSGLMHEVMFYYLTCERPTWEVTWFFVLHGFCTGAEVWVKKSLTGRCRLPRVVSGFLTLGFVSVTGFWLFFPQIVRSGTDVKVIREYSALVDFLKATKIRVLNLRSFVFFG</sequence>
<reference evidence="11 12" key="1">
    <citation type="journal article" date="2019" name="Nat. Plants">
        <title>Stout camphor tree genome fills gaps in understanding of flowering plant genome evolution.</title>
        <authorList>
            <person name="Chaw S.M."/>
            <person name="Liu Y.C."/>
            <person name="Wu Y.W."/>
            <person name="Wang H.Y."/>
            <person name="Lin C.I."/>
            <person name="Wu C.S."/>
            <person name="Ke H.M."/>
            <person name="Chang L.Y."/>
            <person name="Hsu C.Y."/>
            <person name="Yang H.T."/>
            <person name="Sudianto E."/>
            <person name="Hsu M.H."/>
            <person name="Wu K.P."/>
            <person name="Wang L.N."/>
            <person name="Leebens-Mack J.H."/>
            <person name="Tsai I.J."/>
        </authorList>
    </citation>
    <scope>NUCLEOTIDE SEQUENCE [LARGE SCALE GENOMIC DNA]</scope>
    <source>
        <strain evidence="12">cv. Chaw 1501</strain>
        <tissue evidence="11">Young leaves</tissue>
    </source>
</reference>
<dbReference type="OrthoDB" id="1077582at2759"/>
<dbReference type="Pfam" id="PF13813">
    <property type="entry name" value="MBOAT_2"/>
    <property type="match status" value="1"/>
</dbReference>
<dbReference type="STRING" id="337451.A0A443N000"/>
<keyword evidence="4 11" id="KW-0808">Transferase</keyword>